<feature type="transmembrane region" description="Helical" evidence="6">
    <location>
        <begin position="12"/>
        <end position="35"/>
    </location>
</feature>
<dbReference type="NCBIfam" id="TIGR03717">
    <property type="entry name" value="R_switched_YjbE"/>
    <property type="match status" value="1"/>
</dbReference>
<dbReference type="EMBL" id="BMYS01000001">
    <property type="protein sequence ID" value="GGW74977.1"/>
    <property type="molecule type" value="Genomic_DNA"/>
</dbReference>
<comment type="subcellular location">
    <subcellularLocation>
        <location evidence="1">Membrane</location>
        <topology evidence="1">Multi-pass membrane protein</topology>
    </subcellularLocation>
</comment>
<feature type="transmembrane region" description="Helical" evidence="6">
    <location>
        <begin position="143"/>
        <end position="163"/>
    </location>
</feature>
<evidence type="ECO:0000313" key="8">
    <source>
        <dbReference type="Proteomes" id="UP000608345"/>
    </source>
</evidence>
<evidence type="ECO:0000256" key="5">
    <source>
        <dbReference type="ARBA" id="ARBA00023136"/>
    </source>
</evidence>
<comment type="caution">
    <text evidence="7">The sequence shown here is derived from an EMBL/GenBank/DDBJ whole genome shotgun (WGS) entry which is preliminary data.</text>
</comment>
<dbReference type="InterPro" id="IPR005496">
    <property type="entry name" value="Integral_membrane_TerC"/>
</dbReference>
<protein>
    <submittedName>
        <fullName evidence="7">Membrane protein</fullName>
    </submittedName>
</protein>
<keyword evidence="4 6" id="KW-1133">Transmembrane helix</keyword>
<sequence>MLEFFQQIHWAAIGQIILIDILLGGDNAIIIALACRNLQKAQRIKGILWGTVGAIGMRVVLILFAMEMLKVPFLRIVGGALLVWIGIKLLIPEEDHGDGIQASSSVWGAVKTILIADFVMSLDNVIAIAGAATNAHVDHQTAYVIFGLLVSVPVIIWGSTIVLKIIDKFPLVILFGAGLLGWLAGGMFVGDMYIQNTFFGGAESPATIKYTAEIGCALLVMIVGKLIAVRKVDAASEKPE</sequence>
<keyword evidence="3 6" id="KW-0812">Transmembrane</keyword>
<dbReference type="InterPro" id="IPR022301">
    <property type="entry name" value="Integral_membrane_YjbE"/>
</dbReference>
<dbReference type="Proteomes" id="UP000608345">
    <property type="component" value="Unassembled WGS sequence"/>
</dbReference>
<proteinExistence type="inferred from homology"/>
<comment type="similarity">
    <text evidence="2">Belongs to the TerC family.</text>
</comment>
<accession>A0A918JGJ3</accession>
<gene>
    <name evidence="7" type="ORF">GCM10011450_00280</name>
</gene>
<dbReference type="Pfam" id="PF03741">
    <property type="entry name" value="TerC"/>
    <property type="match status" value="1"/>
</dbReference>
<dbReference type="RefSeq" id="WP_189383422.1">
    <property type="nucleotide sequence ID" value="NZ_BAABFY010000010.1"/>
</dbReference>
<feature type="transmembrane region" description="Helical" evidence="6">
    <location>
        <begin position="112"/>
        <end position="131"/>
    </location>
</feature>
<feature type="transmembrane region" description="Helical" evidence="6">
    <location>
        <begin position="170"/>
        <end position="190"/>
    </location>
</feature>
<dbReference type="PANTHER" id="PTHR30238">
    <property type="entry name" value="MEMBRANE BOUND PREDICTED REDOX MODULATOR"/>
    <property type="match status" value="1"/>
</dbReference>
<name>A0A918JGJ3_9BURK</name>
<feature type="transmembrane region" description="Helical" evidence="6">
    <location>
        <begin position="47"/>
        <end position="66"/>
    </location>
</feature>
<feature type="transmembrane region" description="Helical" evidence="6">
    <location>
        <begin position="72"/>
        <end position="91"/>
    </location>
</feature>
<evidence type="ECO:0000256" key="4">
    <source>
        <dbReference type="ARBA" id="ARBA00022989"/>
    </source>
</evidence>
<evidence type="ECO:0000313" key="7">
    <source>
        <dbReference type="EMBL" id="GGW74977.1"/>
    </source>
</evidence>
<reference evidence="7" key="2">
    <citation type="submission" date="2020-09" db="EMBL/GenBank/DDBJ databases">
        <authorList>
            <person name="Sun Q."/>
            <person name="Kim S."/>
        </authorList>
    </citation>
    <scope>NUCLEOTIDE SEQUENCE</scope>
    <source>
        <strain evidence="7">KCTC 23732</strain>
    </source>
</reference>
<dbReference type="GO" id="GO:0016020">
    <property type="term" value="C:membrane"/>
    <property type="evidence" value="ECO:0007669"/>
    <property type="project" value="UniProtKB-SubCell"/>
</dbReference>
<reference evidence="7" key="1">
    <citation type="journal article" date="2014" name="Int. J. Syst. Evol. Microbiol.">
        <title>Complete genome sequence of Corynebacterium casei LMG S-19264T (=DSM 44701T), isolated from a smear-ripened cheese.</title>
        <authorList>
            <consortium name="US DOE Joint Genome Institute (JGI-PGF)"/>
            <person name="Walter F."/>
            <person name="Albersmeier A."/>
            <person name="Kalinowski J."/>
            <person name="Ruckert C."/>
        </authorList>
    </citation>
    <scope>NUCLEOTIDE SEQUENCE</scope>
    <source>
        <strain evidence="7">KCTC 23732</strain>
    </source>
</reference>
<dbReference type="AlphaFoldDB" id="A0A918JGJ3"/>
<evidence type="ECO:0000256" key="2">
    <source>
        <dbReference type="ARBA" id="ARBA00007511"/>
    </source>
</evidence>
<organism evidence="7 8">
    <name type="scientific">Advenella faeciporci</name>
    <dbReference type="NCBI Taxonomy" id="797535"/>
    <lineage>
        <taxon>Bacteria</taxon>
        <taxon>Pseudomonadati</taxon>
        <taxon>Pseudomonadota</taxon>
        <taxon>Betaproteobacteria</taxon>
        <taxon>Burkholderiales</taxon>
        <taxon>Alcaligenaceae</taxon>
    </lineage>
</organism>
<dbReference type="PANTHER" id="PTHR30238:SF4">
    <property type="entry name" value="SLL1022 PROTEIN"/>
    <property type="match status" value="1"/>
</dbReference>
<keyword evidence="8" id="KW-1185">Reference proteome</keyword>
<keyword evidence="5 6" id="KW-0472">Membrane</keyword>
<evidence type="ECO:0000256" key="3">
    <source>
        <dbReference type="ARBA" id="ARBA00022692"/>
    </source>
</evidence>
<evidence type="ECO:0000256" key="1">
    <source>
        <dbReference type="ARBA" id="ARBA00004141"/>
    </source>
</evidence>
<feature type="transmembrane region" description="Helical" evidence="6">
    <location>
        <begin position="210"/>
        <end position="228"/>
    </location>
</feature>
<evidence type="ECO:0000256" key="6">
    <source>
        <dbReference type="SAM" id="Phobius"/>
    </source>
</evidence>